<comment type="caution">
    <text evidence="4">The sequence shown here is derived from an EMBL/GenBank/DDBJ whole genome shotgun (WGS) entry which is preliminary data.</text>
</comment>
<dbReference type="InterPro" id="IPR051257">
    <property type="entry name" value="Diverse_CBS-Domain"/>
</dbReference>
<dbReference type="PANTHER" id="PTHR43080:SF2">
    <property type="entry name" value="CBS DOMAIN-CONTAINING PROTEIN"/>
    <property type="match status" value="1"/>
</dbReference>
<dbReference type="SMART" id="SM00116">
    <property type="entry name" value="CBS"/>
    <property type="match status" value="2"/>
</dbReference>
<accession>A0A4Z0AI39</accession>
<dbReference type="PROSITE" id="PS51371">
    <property type="entry name" value="CBS"/>
    <property type="match status" value="2"/>
</dbReference>
<dbReference type="AlphaFoldDB" id="A0A4Z0AI39"/>
<dbReference type="InterPro" id="IPR000644">
    <property type="entry name" value="CBS_dom"/>
</dbReference>
<feature type="domain" description="CBS" evidence="3">
    <location>
        <begin position="7"/>
        <end position="63"/>
    </location>
</feature>
<evidence type="ECO:0000313" key="5">
    <source>
        <dbReference type="Proteomes" id="UP000297734"/>
    </source>
</evidence>
<evidence type="ECO:0000259" key="3">
    <source>
        <dbReference type="PROSITE" id="PS51371"/>
    </source>
</evidence>
<dbReference type="InterPro" id="IPR046342">
    <property type="entry name" value="CBS_dom_sf"/>
</dbReference>
<dbReference type="PANTHER" id="PTHR43080">
    <property type="entry name" value="CBS DOMAIN-CONTAINING PROTEIN CBSX3, MITOCHONDRIAL"/>
    <property type="match status" value="1"/>
</dbReference>
<proteinExistence type="predicted"/>
<evidence type="ECO:0000256" key="2">
    <source>
        <dbReference type="PROSITE-ProRule" id="PRU00703"/>
    </source>
</evidence>
<dbReference type="OrthoDB" id="9794094at2"/>
<dbReference type="SUPFAM" id="SSF54631">
    <property type="entry name" value="CBS-domain pair"/>
    <property type="match status" value="1"/>
</dbReference>
<dbReference type="Gene3D" id="3.10.580.10">
    <property type="entry name" value="CBS-domain"/>
    <property type="match status" value="1"/>
</dbReference>
<dbReference type="EMBL" id="QUZT01000087">
    <property type="protein sequence ID" value="TFY86041.1"/>
    <property type="molecule type" value="Genomic_DNA"/>
</dbReference>
<dbReference type="Proteomes" id="UP000297734">
    <property type="component" value="Unassembled WGS sequence"/>
</dbReference>
<gene>
    <name evidence="4" type="ORF">DYL61_28435</name>
</gene>
<dbReference type="RefSeq" id="WP_027616370.1">
    <property type="nucleotide sequence ID" value="NZ_QUZT01000087.1"/>
</dbReference>
<dbReference type="Pfam" id="PF00571">
    <property type="entry name" value="CBS"/>
    <property type="match status" value="2"/>
</dbReference>
<organism evidence="4 5">
    <name type="scientific">Pseudomonas nabeulensis</name>
    <dbReference type="NCBI Taxonomy" id="2293833"/>
    <lineage>
        <taxon>Bacteria</taxon>
        <taxon>Pseudomonadati</taxon>
        <taxon>Pseudomonadota</taxon>
        <taxon>Gammaproteobacteria</taxon>
        <taxon>Pseudomonadales</taxon>
        <taxon>Pseudomonadaceae</taxon>
        <taxon>Pseudomonas</taxon>
    </lineage>
</organism>
<feature type="domain" description="CBS" evidence="3">
    <location>
        <begin position="71"/>
        <end position="128"/>
    </location>
</feature>
<keyword evidence="1 2" id="KW-0129">CBS domain</keyword>
<sequence>MKISEVMTTGVRTVKSTDTIKYAARLMESIDSGAILIEDQDRLIGMVTDRDIALRGVAKDLASDTPVSEIMSGDIRYCFEDEEVDHVAQNMADIQLRRLPVLSREKRLVGVVSLGNIASARSQNASATVLEGVAQPR</sequence>
<protein>
    <submittedName>
        <fullName evidence="4">CBS domain-containing protein</fullName>
    </submittedName>
</protein>
<dbReference type="CDD" id="cd04622">
    <property type="entry name" value="CBS_pair_HRP1_like"/>
    <property type="match status" value="1"/>
</dbReference>
<evidence type="ECO:0000256" key="1">
    <source>
        <dbReference type="ARBA" id="ARBA00023122"/>
    </source>
</evidence>
<evidence type="ECO:0000313" key="4">
    <source>
        <dbReference type="EMBL" id="TFY86041.1"/>
    </source>
</evidence>
<reference evidence="4 5" key="1">
    <citation type="journal article" date="2019" name="Syst. Appl. Microbiol.">
        <title>New species of pathogenic Pseudomonas isolated from citrus in Tunisia: Proposal of Pseudomonas kairouanensis sp. nov. and Pseudomonas nabeulensis sp. nov.</title>
        <authorList>
            <person name="Oueslati M."/>
            <person name="Mulet M."/>
            <person name="Gomila M."/>
            <person name="Berge O."/>
            <person name="Hajlaoui M.R."/>
            <person name="Lalucat J."/>
            <person name="Sadfi-Zouaoui N."/>
            <person name="Garcia-Valdes E."/>
        </authorList>
    </citation>
    <scope>NUCLEOTIDE SEQUENCE [LARGE SCALE GENOMIC DNA]</scope>
    <source>
        <strain evidence="4 5">E10B</strain>
    </source>
</reference>
<name>A0A4Z0AI39_9PSED</name>
<keyword evidence="5" id="KW-1185">Reference proteome</keyword>